<dbReference type="EMBL" id="BFAA01007948">
    <property type="protein sequence ID" value="GCB63626.1"/>
    <property type="molecule type" value="Genomic_DNA"/>
</dbReference>
<dbReference type="GO" id="GO:0051015">
    <property type="term" value="F:actin filament binding"/>
    <property type="evidence" value="ECO:0007669"/>
    <property type="project" value="TreeGrafter"/>
</dbReference>
<dbReference type="OrthoDB" id="3238794at2759"/>
<dbReference type="GO" id="GO:0005886">
    <property type="term" value="C:plasma membrane"/>
    <property type="evidence" value="ECO:0007669"/>
    <property type="project" value="TreeGrafter"/>
</dbReference>
<protein>
    <submittedName>
        <fullName evidence="1">Uncharacterized protein</fullName>
    </submittedName>
</protein>
<dbReference type="PANTHER" id="PTHR10672">
    <property type="entry name" value="ADDUCIN"/>
    <property type="match status" value="1"/>
</dbReference>
<proteinExistence type="predicted"/>
<reference evidence="1 2" key="1">
    <citation type="journal article" date="2018" name="Nat. Ecol. Evol.">
        <title>Shark genomes provide insights into elasmobranch evolution and the origin of vertebrates.</title>
        <authorList>
            <person name="Hara Y"/>
            <person name="Yamaguchi K"/>
            <person name="Onimaru K"/>
            <person name="Kadota M"/>
            <person name="Koyanagi M"/>
            <person name="Keeley SD"/>
            <person name="Tatsumi K"/>
            <person name="Tanaka K"/>
            <person name="Motone F"/>
            <person name="Kageyama Y"/>
            <person name="Nozu R"/>
            <person name="Adachi N"/>
            <person name="Nishimura O"/>
            <person name="Nakagawa R"/>
            <person name="Tanegashima C"/>
            <person name="Kiyatake I"/>
            <person name="Matsumoto R"/>
            <person name="Murakumo K"/>
            <person name="Nishida K"/>
            <person name="Terakita A"/>
            <person name="Kuratani S"/>
            <person name="Sato K"/>
            <person name="Hyodo S Kuraku.S."/>
        </authorList>
    </citation>
    <scope>NUCLEOTIDE SEQUENCE [LARGE SCALE GENOMIC DNA]</scope>
</reference>
<accession>A0A401NRY5</accession>
<dbReference type="PANTHER" id="PTHR10672:SF3">
    <property type="entry name" value="PROTEIN HU-LI TAI SHAO"/>
    <property type="match status" value="1"/>
</dbReference>
<evidence type="ECO:0000313" key="2">
    <source>
        <dbReference type="Proteomes" id="UP000288216"/>
    </source>
</evidence>
<evidence type="ECO:0000313" key="1">
    <source>
        <dbReference type="EMBL" id="GCB63626.1"/>
    </source>
</evidence>
<name>A0A401NRY5_SCYTO</name>
<dbReference type="AlphaFoldDB" id="A0A401NRY5"/>
<dbReference type="GO" id="GO:0005856">
    <property type="term" value="C:cytoskeleton"/>
    <property type="evidence" value="ECO:0007669"/>
    <property type="project" value="TreeGrafter"/>
</dbReference>
<comment type="caution">
    <text evidence="1">The sequence shown here is derived from an EMBL/GenBank/DDBJ whole genome shotgun (WGS) entry which is preliminary data.</text>
</comment>
<dbReference type="GO" id="GO:0014069">
    <property type="term" value="C:postsynaptic density"/>
    <property type="evidence" value="ECO:0007669"/>
    <property type="project" value="TreeGrafter"/>
</dbReference>
<feature type="non-terminal residue" evidence="1">
    <location>
        <position position="1"/>
    </location>
</feature>
<keyword evidence="2" id="KW-1185">Reference proteome</keyword>
<gene>
    <name evidence="1" type="ORF">scyTo_0014651</name>
</gene>
<dbReference type="Proteomes" id="UP000288216">
    <property type="component" value="Unassembled WGS sequence"/>
</dbReference>
<dbReference type="GO" id="GO:0051016">
    <property type="term" value="P:barbed-end actin filament capping"/>
    <property type="evidence" value="ECO:0007669"/>
    <property type="project" value="TreeGrafter"/>
</dbReference>
<dbReference type="OMA" id="CLIRRAM"/>
<organism evidence="1 2">
    <name type="scientific">Scyliorhinus torazame</name>
    <name type="common">Cloudy catshark</name>
    <name type="synonym">Catulus torazame</name>
    <dbReference type="NCBI Taxonomy" id="75743"/>
    <lineage>
        <taxon>Eukaryota</taxon>
        <taxon>Metazoa</taxon>
        <taxon>Chordata</taxon>
        <taxon>Craniata</taxon>
        <taxon>Vertebrata</taxon>
        <taxon>Chondrichthyes</taxon>
        <taxon>Elasmobranchii</taxon>
        <taxon>Galeomorphii</taxon>
        <taxon>Galeoidea</taxon>
        <taxon>Carcharhiniformes</taxon>
        <taxon>Scyliorhinidae</taxon>
        <taxon>Scyliorhinus</taxon>
    </lineage>
</organism>
<dbReference type="InterPro" id="IPR051017">
    <property type="entry name" value="Aldolase-II_Adducin_sf"/>
</dbReference>
<dbReference type="STRING" id="75743.A0A401NRY5"/>
<sequence length="86" mass="9789">TGVGISPVERFLKRLAMNGDSGVGVVTSPPPSTAPHKEKYFDRVDENNPEYLRERNMPPDLRQDFNMMEQRKRVSMILQSPVFAVI</sequence>